<evidence type="ECO:0000313" key="2">
    <source>
        <dbReference type="Proteomes" id="UP000316213"/>
    </source>
</evidence>
<gene>
    <name evidence="1" type="ORF">Pla100_15680</name>
</gene>
<dbReference type="RefSeq" id="WP_231602809.1">
    <property type="nucleotide sequence ID" value="NZ_SJPM01000002.1"/>
</dbReference>
<accession>A0A5C6AS73</accession>
<organism evidence="1 2">
    <name type="scientific">Neorhodopirellula pilleata</name>
    <dbReference type="NCBI Taxonomy" id="2714738"/>
    <lineage>
        <taxon>Bacteria</taxon>
        <taxon>Pseudomonadati</taxon>
        <taxon>Planctomycetota</taxon>
        <taxon>Planctomycetia</taxon>
        <taxon>Pirellulales</taxon>
        <taxon>Pirellulaceae</taxon>
        <taxon>Neorhodopirellula</taxon>
    </lineage>
</organism>
<dbReference type="Proteomes" id="UP000316213">
    <property type="component" value="Unassembled WGS sequence"/>
</dbReference>
<protein>
    <submittedName>
        <fullName evidence="1">Uncharacterized protein</fullName>
    </submittedName>
</protein>
<dbReference type="EMBL" id="SJPM01000002">
    <property type="protein sequence ID" value="TWU01832.1"/>
    <property type="molecule type" value="Genomic_DNA"/>
</dbReference>
<proteinExistence type="predicted"/>
<keyword evidence="2" id="KW-1185">Reference proteome</keyword>
<reference evidence="1 2" key="1">
    <citation type="submission" date="2019-02" db="EMBL/GenBank/DDBJ databases">
        <title>Deep-cultivation of Planctomycetes and their phenomic and genomic characterization uncovers novel biology.</title>
        <authorList>
            <person name="Wiegand S."/>
            <person name="Jogler M."/>
            <person name="Boedeker C."/>
            <person name="Pinto D."/>
            <person name="Vollmers J."/>
            <person name="Rivas-Marin E."/>
            <person name="Kohn T."/>
            <person name="Peeters S.H."/>
            <person name="Heuer A."/>
            <person name="Rast P."/>
            <person name="Oberbeckmann S."/>
            <person name="Bunk B."/>
            <person name="Jeske O."/>
            <person name="Meyerdierks A."/>
            <person name="Storesund J.E."/>
            <person name="Kallscheuer N."/>
            <person name="Luecker S."/>
            <person name="Lage O.M."/>
            <person name="Pohl T."/>
            <person name="Merkel B.J."/>
            <person name="Hornburger P."/>
            <person name="Mueller R.-W."/>
            <person name="Bruemmer F."/>
            <person name="Labrenz M."/>
            <person name="Spormann A.M."/>
            <person name="Op Den Camp H."/>
            <person name="Overmann J."/>
            <person name="Amann R."/>
            <person name="Jetten M.S.M."/>
            <person name="Mascher T."/>
            <person name="Medema M.H."/>
            <person name="Devos D.P."/>
            <person name="Kaster A.-K."/>
            <person name="Ovreas L."/>
            <person name="Rohde M."/>
            <person name="Galperin M.Y."/>
            <person name="Jogler C."/>
        </authorList>
    </citation>
    <scope>NUCLEOTIDE SEQUENCE [LARGE SCALE GENOMIC DNA]</scope>
    <source>
        <strain evidence="1 2">Pla100</strain>
    </source>
</reference>
<sequence length="129" mass="15178">MSYQTILNTLRPSLEPLWTQGLGSFVQQWRVGDWAIYRKSKRSTHPGRRALRVKANTKGETYAYVVDKFWVVDEILDDGTLVMRTARGKRHHIAPDDRNLVRPNLWTRLRWTDRFRSIAEQKHESTATV</sequence>
<dbReference type="AlphaFoldDB" id="A0A5C6AS73"/>
<name>A0A5C6AS73_9BACT</name>
<evidence type="ECO:0000313" key="1">
    <source>
        <dbReference type="EMBL" id="TWU01832.1"/>
    </source>
</evidence>
<comment type="caution">
    <text evidence="1">The sequence shown here is derived from an EMBL/GenBank/DDBJ whole genome shotgun (WGS) entry which is preliminary data.</text>
</comment>